<evidence type="ECO:0000313" key="12">
    <source>
        <dbReference type="EnsemblMetazoa" id="KAF7492362.1"/>
    </source>
</evidence>
<evidence type="ECO:0000256" key="9">
    <source>
        <dbReference type="SAM" id="MobiDB-lite"/>
    </source>
</evidence>
<dbReference type="InterPro" id="IPR001628">
    <property type="entry name" value="Znf_hrmn_rcpt"/>
</dbReference>
<dbReference type="Gene3D" id="3.30.50.10">
    <property type="entry name" value="Erythroid Transcription Factor GATA-1, subunit A"/>
    <property type="match status" value="1"/>
</dbReference>
<name>A0A834R8W5_SARSC</name>
<dbReference type="GO" id="GO:0008270">
    <property type="term" value="F:zinc ion binding"/>
    <property type="evidence" value="ECO:0007669"/>
    <property type="project" value="UniProtKB-KW"/>
</dbReference>
<keyword evidence="3" id="KW-0862">Zinc</keyword>
<keyword evidence="13" id="KW-1185">Reference proteome</keyword>
<evidence type="ECO:0000313" key="11">
    <source>
        <dbReference type="EMBL" id="KAF7492362.1"/>
    </source>
</evidence>
<feature type="domain" description="Nuclear receptor" evidence="10">
    <location>
        <begin position="50"/>
        <end position="125"/>
    </location>
</feature>
<evidence type="ECO:0000259" key="10">
    <source>
        <dbReference type="PROSITE" id="PS51030"/>
    </source>
</evidence>
<feature type="compositionally biased region" description="Polar residues" evidence="9">
    <location>
        <begin position="360"/>
        <end position="369"/>
    </location>
</feature>
<keyword evidence="6" id="KW-0804">Transcription</keyword>
<reference evidence="12" key="3">
    <citation type="submission" date="2022-06" db="UniProtKB">
        <authorList>
            <consortium name="EnsemblMetazoa"/>
        </authorList>
    </citation>
    <scope>IDENTIFICATION</scope>
</reference>
<keyword evidence="4" id="KW-0805">Transcription regulation</keyword>
<dbReference type="InterPro" id="IPR001723">
    <property type="entry name" value="Nuclear_hrmn_rcpt"/>
</dbReference>
<keyword evidence="1" id="KW-0479">Metal-binding</keyword>
<dbReference type="SMART" id="SM00399">
    <property type="entry name" value="ZnF_C4"/>
    <property type="match status" value="1"/>
</dbReference>
<evidence type="ECO:0000256" key="1">
    <source>
        <dbReference type="ARBA" id="ARBA00022723"/>
    </source>
</evidence>
<dbReference type="GO" id="GO:0000122">
    <property type="term" value="P:negative regulation of transcription by RNA polymerase II"/>
    <property type="evidence" value="ECO:0007669"/>
    <property type="project" value="TreeGrafter"/>
</dbReference>
<evidence type="ECO:0000256" key="2">
    <source>
        <dbReference type="ARBA" id="ARBA00022771"/>
    </source>
</evidence>
<keyword evidence="8" id="KW-0539">Nucleus</keyword>
<keyword evidence="2" id="KW-0863">Zinc-finger</keyword>
<dbReference type="Proteomes" id="UP000070412">
    <property type="component" value="Unassembled WGS sequence"/>
</dbReference>
<evidence type="ECO:0000256" key="5">
    <source>
        <dbReference type="ARBA" id="ARBA00023125"/>
    </source>
</evidence>
<reference evidence="13" key="1">
    <citation type="journal article" date="2020" name="PLoS Negl. Trop. Dis.">
        <title>High-quality nuclear genome for Sarcoptes scabiei-A critical resource for a neglected parasite.</title>
        <authorList>
            <person name="Korhonen P.K."/>
            <person name="Gasser R.B."/>
            <person name="Ma G."/>
            <person name="Wang T."/>
            <person name="Stroehlein A.J."/>
            <person name="Young N.D."/>
            <person name="Ang C.S."/>
            <person name="Fernando D.D."/>
            <person name="Lu H.C."/>
            <person name="Taylor S."/>
            <person name="Reynolds S.L."/>
            <person name="Mofiz E."/>
            <person name="Najaraj S.H."/>
            <person name="Gowda H."/>
            <person name="Madugundu A."/>
            <person name="Renuse S."/>
            <person name="Holt D."/>
            <person name="Pandey A."/>
            <person name="Papenfuss A.T."/>
            <person name="Fischer K."/>
        </authorList>
    </citation>
    <scope>NUCLEOTIDE SEQUENCE [LARGE SCALE GENOMIC DNA]</scope>
</reference>
<dbReference type="PROSITE" id="PS00031">
    <property type="entry name" value="NUCLEAR_REC_DBD_1"/>
    <property type="match status" value="1"/>
</dbReference>
<evidence type="ECO:0000256" key="4">
    <source>
        <dbReference type="ARBA" id="ARBA00023015"/>
    </source>
</evidence>
<gene>
    <name evidence="11" type="ORF">SSS_3890</name>
</gene>
<dbReference type="GO" id="GO:0045944">
    <property type="term" value="P:positive regulation of transcription by RNA polymerase II"/>
    <property type="evidence" value="ECO:0007669"/>
    <property type="project" value="TreeGrafter"/>
</dbReference>
<feature type="region of interest" description="Disordered" evidence="9">
    <location>
        <begin position="356"/>
        <end position="384"/>
    </location>
</feature>
<protein>
    <submittedName>
        <fullName evidence="11">Nuclear hormone receptor family member daf-12</fullName>
    </submittedName>
</protein>
<dbReference type="PANTHER" id="PTHR24082">
    <property type="entry name" value="NUCLEAR HORMONE RECEPTOR"/>
    <property type="match status" value="1"/>
</dbReference>
<dbReference type="PRINTS" id="PR00047">
    <property type="entry name" value="STROIDFINGER"/>
</dbReference>
<dbReference type="AlphaFoldDB" id="A0A834R8W5"/>
<dbReference type="GO" id="GO:0000978">
    <property type="term" value="F:RNA polymerase II cis-regulatory region sequence-specific DNA binding"/>
    <property type="evidence" value="ECO:0007669"/>
    <property type="project" value="TreeGrafter"/>
</dbReference>
<feature type="compositionally biased region" description="Basic and acidic residues" evidence="9">
    <location>
        <begin position="147"/>
        <end position="161"/>
    </location>
</feature>
<keyword evidence="7 11" id="KW-0675">Receptor</keyword>
<keyword evidence="5" id="KW-0238">DNA-binding</keyword>
<dbReference type="EnsemblMetazoa" id="SSS_3890s_mrna">
    <property type="protein sequence ID" value="KAF7492362.1"/>
    <property type="gene ID" value="SSS_3890"/>
</dbReference>
<dbReference type="SUPFAM" id="SSF57716">
    <property type="entry name" value="Glucocorticoid receptor-like (DNA-binding domain)"/>
    <property type="match status" value="1"/>
</dbReference>
<dbReference type="Gene3D" id="1.10.565.10">
    <property type="entry name" value="Retinoid X Receptor"/>
    <property type="match status" value="1"/>
</dbReference>
<feature type="region of interest" description="Disordered" evidence="9">
    <location>
        <begin position="147"/>
        <end position="170"/>
    </location>
</feature>
<dbReference type="GO" id="GO:0004879">
    <property type="term" value="F:nuclear receptor activity"/>
    <property type="evidence" value="ECO:0007669"/>
    <property type="project" value="TreeGrafter"/>
</dbReference>
<sequence length="638" mass="74408">MNFISYDDNNNDAQRSFTIIESQNDGDDLERRYNNNLQNNDGDCGLNQQSKLCGVCGDKASGYNFNALTCESCKAFFRRNACRNKNFLCPSMGNCLLNKNTRKYCRRCRLRRCFEIGMKKEWILTEEEKRNRMRKYRHRRRGLSRSIDTRRDLIQQEDKTSSSEPIFSSEKGSNEKFELIESEFDKIIVLPITIIDNKEELKNGSTKLQQSDDPFANKSMMSYTDFISQKIENSLKISTEQLKQVPFESNLIDGKDHIQSNEITLINQSCMTTEPSSIQLFPSNSSSSSSSSSSSWPSYSYKDRTEHIWNESSNYLGDLSPNIQSLTNEIIDNSFAAASDKAESLHFDSDGICDSERKFPNNSNSSISVDENPKPELRNDSIKNNENEWPVSDLVYKHAIELEFVRHQIDSLEDRDRITEIEWSKITDINSRFEALYQYVGRDVPDAQKHWILDPTESLPFIEHLAKKMIMILKNIPSFKVLCQEDKIQLLKKKESCLVEHVEKEFIVFSRDYIIRTMGEEFYKRFLKFIISFNEDWIKDLTVLNLLSMIILFYPNRGELQQRDYIRLEFFRNSILLQKYLQSKYGSICEGRASYLKLLARIEELNYINEKCIELLFKLDPTVIGPLTKEIFNVPKND</sequence>
<dbReference type="SUPFAM" id="SSF48508">
    <property type="entry name" value="Nuclear receptor ligand-binding domain"/>
    <property type="match status" value="1"/>
</dbReference>
<dbReference type="GO" id="GO:0030154">
    <property type="term" value="P:cell differentiation"/>
    <property type="evidence" value="ECO:0007669"/>
    <property type="project" value="TreeGrafter"/>
</dbReference>
<dbReference type="OrthoDB" id="6352325at2759"/>
<feature type="region of interest" description="Disordered" evidence="9">
    <location>
        <begin position="277"/>
        <end position="298"/>
    </location>
</feature>
<feature type="compositionally biased region" description="Basic and acidic residues" evidence="9">
    <location>
        <begin position="371"/>
        <end position="384"/>
    </location>
</feature>
<dbReference type="InterPro" id="IPR050234">
    <property type="entry name" value="Nuclear_hormone_rcpt_NR1"/>
</dbReference>
<dbReference type="EMBL" id="WVUK01000056">
    <property type="protein sequence ID" value="KAF7492362.1"/>
    <property type="molecule type" value="Genomic_DNA"/>
</dbReference>
<dbReference type="PRINTS" id="PR00398">
    <property type="entry name" value="STRDHORMONER"/>
</dbReference>
<evidence type="ECO:0000256" key="8">
    <source>
        <dbReference type="ARBA" id="ARBA00023242"/>
    </source>
</evidence>
<accession>A0A834R8W5</accession>
<evidence type="ECO:0000256" key="7">
    <source>
        <dbReference type="ARBA" id="ARBA00023170"/>
    </source>
</evidence>
<evidence type="ECO:0000256" key="3">
    <source>
        <dbReference type="ARBA" id="ARBA00022833"/>
    </source>
</evidence>
<dbReference type="Pfam" id="PF00105">
    <property type="entry name" value="zf-C4"/>
    <property type="match status" value="1"/>
</dbReference>
<dbReference type="PANTHER" id="PTHR24082:SF283">
    <property type="entry name" value="NUCLEAR HORMONE RECEPTOR HR96"/>
    <property type="match status" value="1"/>
</dbReference>
<organism evidence="11">
    <name type="scientific">Sarcoptes scabiei</name>
    <name type="common">Itch mite</name>
    <name type="synonym">Acarus scabiei</name>
    <dbReference type="NCBI Taxonomy" id="52283"/>
    <lineage>
        <taxon>Eukaryota</taxon>
        <taxon>Metazoa</taxon>
        <taxon>Ecdysozoa</taxon>
        <taxon>Arthropoda</taxon>
        <taxon>Chelicerata</taxon>
        <taxon>Arachnida</taxon>
        <taxon>Acari</taxon>
        <taxon>Acariformes</taxon>
        <taxon>Sarcoptiformes</taxon>
        <taxon>Astigmata</taxon>
        <taxon>Psoroptidia</taxon>
        <taxon>Sarcoptoidea</taxon>
        <taxon>Sarcoptidae</taxon>
        <taxon>Sarcoptinae</taxon>
        <taxon>Sarcoptes</taxon>
    </lineage>
</organism>
<evidence type="ECO:0000313" key="13">
    <source>
        <dbReference type="Proteomes" id="UP000070412"/>
    </source>
</evidence>
<dbReference type="InterPro" id="IPR035500">
    <property type="entry name" value="NHR-like_dom_sf"/>
</dbReference>
<evidence type="ECO:0000256" key="6">
    <source>
        <dbReference type="ARBA" id="ARBA00023163"/>
    </source>
</evidence>
<dbReference type="PROSITE" id="PS51030">
    <property type="entry name" value="NUCLEAR_REC_DBD_2"/>
    <property type="match status" value="1"/>
</dbReference>
<proteinExistence type="predicted"/>
<reference evidence="11" key="2">
    <citation type="submission" date="2020-01" db="EMBL/GenBank/DDBJ databases">
        <authorList>
            <person name="Korhonen P.K.K."/>
            <person name="Guangxu M.G."/>
            <person name="Wang T.W."/>
            <person name="Stroehlein A.J.S."/>
            <person name="Young N.D."/>
            <person name="Ang C.-S.A."/>
            <person name="Fernando D.W.F."/>
            <person name="Lu H.L."/>
            <person name="Taylor S.T."/>
            <person name="Ehtesham M.E.M."/>
            <person name="Najaraj S.H.N."/>
            <person name="Harsha G.H.G."/>
            <person name="Madugundu A.M."/>
            <person name="Renuse S.R."/>
            <person name="Holt D.H."/>
            <person name="Pandey A.P."/>
            <person name="Papenfuss A.P."/>
            <person name="Gasser R.B.G."/>
            <person name="Fischer K.F."/>
        </authorList>
    </citation>
    <scope>NUCLEOTIDE SEQUENCE</scope>
    <source>
        <strain evidence="11">SSS_KF_BRIS2020</strain>
    </source>
</reference>
<dbReference type="InterPro" id="IPR013088">
    <property type="entry name" value="Znf_NHR/GATA"/>
</dbReference>